<accession>A0ABS3PVZ3</accession>
<organism evidence="2 3">
    <name type="scientific">Capnocytophaga bilenii</name>
    <dbReference type="NCBI Taxonomy" id="2819369"/>
    <lineage>
        <taxon>Bacteria</taxon>
        <taxon>Pseudomonadati</taxon>
        <taxon>Bacteroidota</taxon>
        <taxon>Flavobacteriia</taxon>
        <taxon>Flavobacteriales</taxon>
        <taxon>Flavobacteriaceae</taxon>
        <taxon>Capnocytophaga</taxon>
    </lineage>
</organism>
<gene>
    <name evidence="2" type="ORF">J4N46_03330</name>
</gene>
<name>A0ABS3PVZ3_9FLAO</name>
<dbReference type="InterPro" id="IPR025665">
    <property type="entry name" value="Beta-barrel_OMP_2"/>
</dbReference>
<keyword evidence="3" id="KW-1185">Reference proteome</keyword>
<dbReference type="EMBL" id="JAGDYP010000002">
    <property type="protein sequence ID" value="MBO1883479.1"/>
    <property type="molecule type" value="Genomic_DNA"/>
</dbReference>
<evidence type="ECO:0000313" key="2">
    <source>
        <dbReference type="EMBL" id="MBO1883479.1"/>
    </source>
</evidence>
<dbReference type="Proteomes" id="UP000681610">
    <property type="component" value="Unassembled WGS sequence"/>
</dbReference>
<dbReference type="RefSeq" id="WP_208058164.1">
    <property type="nucleotide sequence ID" value="NZ_JAGDYP010000002.1"/>
</dbReference>
<evidence type="ECO:0000313" key="3">
    <source>
        <dbReference type="Proteomes" id="UP000681610"/>
    </source>
</evidence>
<feature type="domain" description="Outer membrane protein beta-barrel" evidence="1">
    <location>
        <begin position="18"/>
        <end position="187"/>
    </location>
</feature>
<sequence length="225" mass="25312">MKGFFTILCLWAGLHSWAQVTIGVKLSNPLSSTSIITVPKATVPYDIETFAYLGVLQGGAFVRVPFSRHFTFHGETLFRTESVSFSPRGANWFPSERHLYLFKYLNMPLLLQCEGTNKFRGFGQLGIAPKFLGEAILYDKEEDKNFDVTEHFNRAVLDLNVGGGILWDLPRVVFMIDGRLSVNLTPMASKRSMKYLDFREARSIHVAISASAGLKIGKRNTNNKK</sequence>
<dbReference type="Pfam" id="PF13568">
    <property type="entry name" value="OMP_b-brl_2"/>
    <property type="match status" value="1"/>
</dbReference>
<proteinExistence type="predicted"/>
<evidence type="ECO:0000259" key="1">
    <source>
        <dbReference type="Pfam" id="PF13568"/>
    </source>
</evidence>
<comment type="caution">
    <text evidence="2">The sequence shown here is derived from an EMBL/GenBank/DDBJ whole genome shotgun (WGS) entry which is preliminary data.</text>
</comment>
<protein>
    <submittedName>
        <fullName evidence="2">Outer membrane beta-barrel protein</fullName>
    </submittedName>
</protein>
<reference evidence="2 3" key="1">
    <citation type="submission" date="2021-03" db="EMBL/GenBank/DDBJ databases">
        <title>Isolation and description of Capnocytophaga bilenii sp. nov., a novel Capnocytophaga species, isolated from a gingivitis subject.</title>
        <authorList>
            <person name="Antezack A."/>
            <person name="Monnet-Corti V."/>
            <person name="La Scola B."/>
        </authorList>
    </citation>
    <scope>NUCLEOTIDE SEQUENCE [LARGE SCALE GENOMIC DNA]</scope>
    <source>
        <strain evidence="2 3">Marseille-Q4570</strain>
    </source>
</reference>